<organism evidence="2 3">
    <name type="scientific">Priestia iocasae</name>
    <dbReference type="NCBI Taxonomy" id="2291674"/>
    <lineage>
        <taxon>Bacteria</taxon>
        <taxon>Bacillati</taxon>
        <taxon>Bacillota</taxon>
        <taxon>Bacilli</taxon>
        <taxon>Bacillales</taxon>
        <taxon>Bacillaceae</taxon>
        <taxon>Priestia</taxon>
    </lineage>
</organism>
<dbReference type="Gene3D" id="4.10.810.10">
    <property type="entry name" value="Virus Scaffolding Protein, Chain A"/>
    <property type="match status" value="1"/>
</dbReference>
<sequence>MEKNLLNESYQSEEKVIDALLAEMFLDKVLRDVHEEKLRSQIDLSLQERDKEKFLRLTQELRTI</sequence>
<dbReference type="Proteomes" id="UP000809829">
    <property type="component" value="Unassembled WGS sequence"/>
</dbReference>
<dbReference type="Pfam" id="PF08858">
    <property type="entry name" value="IDEAL"/>
    <property type="match status" value="1"/>
</dbReference>
<evidence type="ECO:0000313" key="3">
    <source>
        <dbReference type="Proteomes" id="UP000809829"/>
    </source>
</evidence>
<dbReference type="SMART" id="SM00914">
    <property type="entry name" value="IDEAL"/>
    <property type="match status" value="1"/>
</dbReference>
<name>A0ABS2QU96_9BACI</name>
<feature type="domain" description="IDEAL" evidence="1">
    <location>
        <begin position="25"/>
        <end position="61"/>
    </location>
</feature>
<dbReference type="InterPro" id="IPR027393">
    <property type="entry name" value="Virus_scaffolding_prot_C"/>
</dbReference>
<dbReference type="RefSeq" id="WP_205184337.1">
    <property type="nucleotide sequence ID" value="NZ_JAFBFC010000001.1"/>
</dbReference>
<evidence type="ECO:0000259" key="1">
    <source>
        <dbReference type="SMART" id="SM00914"/>
    </source>
</evidence>
<accession>A0ABS2QU96</accession>
<protein>
    <submittedName>
        <fullName evidence="2">Uncharacterized protein YpiB (UPF0302 family)</fullName>
    </submittedName>
</protein>
<proteinExistence type="predicted"/>
<comment type="caution">
    <text evidence="2">The sequence shown here is derived from an EMBL/GenBank/DDBJ whole genome shotgun (WGS) entry which is preliminary data.</text>
</comment>
<evidence type="ECO:0000313" key="2">
    <source>
        <dbReference type="EMBL" id="MBM7702079.1"/>
    </source>
</evidence>
<dbReference type="InterPro" id="IPR014957">
    <property type="entry name" value="IDEAL_dom"/>
</dbReference>
<reference evidence="2 3" key="1">
    <citation type="submission" date="2021-01" db="EMBL/GenBank/DDBJ databases">
        <title>Genomic Encyclopedia of Type Strains, Phase IV (KMG-IV): sequencing the most valuable type-strain genomes for metagenomic binning, comparative biology and taxonomic classification.</title>
        <authorList>
            <person name="Goeker M."/>
        </authorList>
    </citation>
    <scope>NUCLEOTIDE SEQUENCE [LARGE SCALE GENOMIC DNA]</scope>
    <source>
        <strain evidence="2 3">DSM 104297</strain>
    </source>
</reference>
<gene>
    <name evidence="2" type="ORF">JOC83_000905</name>
</gene>
<dbReference type="EMBL" id="JAFBFC010000001">
    <property type="protein sequence ID" value="MBM7702079.1"/>
    <property type="molecule type" value="Genomic_DNA"/>
</dbReference>
<keyword evidence="3" id="KW-1185">Reference proteome</keyword>